<organism evidence="7 8">
    <name type="scientific">Bradyrhizobium diversitatis</name>
    <dbReference type="NCBI Taxonomy" id="2755406"/>
    <lineage>
        <taxon>Bacteria</taxon>
        <taxon>Pseudomonadati</taxon>
        <taxon>Pseudomonadota</taxon>
        <taxon>Alphaproteobacteria</taxon>
        <taxon>Hyphomicrobiales</taxon>
        <taxon>Nitrobacteraceae</taxon>
        <taxon>Bradyrhizobium</taxon>
    </lineage>
</organism>
<evidence type="ECO:0000256" key="5">
    <source>
        <dbReference type="ARBA" id="ARBA00023049"/>
    </source>
</evidence>
<dbReference type="Gene3D" id="3.40.140.10">
    <property type="entry name" value="Cytidine Deaminase, domain 2"/>
    <property type="match status" value="1"/>
</dbReference>
<dbReference type="Proteomes" id="UP001194539">
    <property type="component" value="Unassembled WGS sequence"/>
</dbReference>
<keyword evidence="8" id="KW-1185">Reference proteome</keyword>
<proteinExistence type="predicted"/>
<keyword evidence="5" id="KW-0482">Metalloprotease</keyword>
<dbReference type="InterPro" id="IPR028090">
    <property type="entry name" value="JAB_dom_prok"/>
</dbReference>
<dbReference type="RefSeq" id="WP_197969398.1">
    <property type="nucleotide sequence ID" value="NZ_JACEGD010000056.1"/>
</dbReference>
<evidence type="ECO:0000256" key="4">
    <source>
        <dbReference type="ARBA" id="ARBA00022833"/>
    </source>
</evidence>
<evidence type="ECO:0000313" key="8">
    <source>
        <dbReference type="Proteomes" id="UP001194539"/>
    </source>
</evidence>
<comment type="caution">
    <text evidence="7">The sequence shown here is derived from an EMBL/GenBank/DDBJ whole genome shotgun (WGS) entry which is preliminary data.</text>
</comment>
<dbReference type="Pfam" id="PF14464">
    <property type="entry name" value="Prok-JAB"/>
    <property type="match status" value="1"/>
</dbReference>
<sequence length="173" mass="19659">MAFSLKAIIRAFAAPSHRLRCPPQLWRRIISELERRGEGRHEAGAFLLGVDDRGRKEVREVVYYDDLDPHAYDTGVCVLHGDAFARLWSLCREKKLTVVGDAHTHPGSAFQSQSDRTNPMVARAGHIAIIVPDFARWPIRVGKLGVYEYVGDHTWHDRGGLAASRYFYRGFWA</sequence>
<reference evidence="7 8" key="1">
    <citation type="submission" date="2020-07" db="EMBL/GenBank/DDBJ databases">
        <title>Bradyrhizobium diversity isolated from nodules of indigenous legumes of Western Australia.</title>
        <authorList>
            <person name="Klepa M.S."/>
        </authorList>
    </citation>
    <scope>NUCLEOTIDE SEQUENCE [LARGE SCALE GENOMIC DNA]</scope>
    <source>
        <strain evidence="7 8">CNPSo 4019</strain>
    </source>
</reference>
<evidence type="ECO:0000256" key="3">
    <source>
        <dbReference type="ARBA" id="ARBA00022801"/>
    </source>
</evidence>
<evidence type="ECO:0000256" key="2">
    <source>
        <dbReference type="ARBA" id="ARBA00022723"/>
    </source>
</evidence>
<evidence type="ECO:0000256" key="1">
    <source>
        <dbReference type="ARBA" id="ARBA00022670"/>
    </source>
</evidence>
<gene>
    <name evidence="7" type="ORF">H1B27_36680</name>
</gene>
<evidence type="ECO:0000259" key="6">
    <source>
        <dbReference type="Pfam" id="PF14464"/>
    </source>
</evidence>
<dbReference type="EMBL" id="JACEGD010000056">
    <property type="protein sequence ID" value="MBH5391773.1"/>
    <property type="molecule type" value="Genomic_DNA"/>
</dbReference>
<name>A0ABS0PF13_9BRAD</name>
<accession>A0ABS0PF13</accession>
<keyword evidence="1" id="KW-0645">Protease</keyword>
<keyword evidence="4" id="KW-0862">Zinc</keyword>
<evidence type="ECO:0000313" key="7">
    <source>
        <dbReference type="EMBL" id="MBH5391773.1"/>
    </source>
</evidence>
<keyword evidence="2" id="KW-0479">Metal-binding</keyword>
<protein>
    <submittedName>
        <fullName evidence="7">Mov34/MPN/PAD-1 family protein</fullName>
    </submittedName>
</protein>
<feature type="domain" description="JAB" evidence="6">
    <location>
        <begin position="26"/>
        <end position="119"/>
    </location>
</feature>
<keyword evidence="3" id="KW-0378">Hydrolase</keyword>
<dbReference type="SUPFAM" id="SSF102712">
    <property type="entry name" value="JAB1/MPN domain"/>
    <property type="match status" value="1"/>
</dbReference>